<dbReference type="Gene3D" id="1.20.1250.20">
    <property type="entry name" value="MFS general substrate transporter like domains"/>
    <property type="match status" value="1"/>
</dbReference>
<comment type="caution">
    <text evidence="3">The sequence shown here is derived from an EMBL/GenBank/DDBJ whole genome shotgun (WGS) entry which is preliminary data.</text>
</comment>
<dbReference type="RefSeq" id="WP_169816527.1">
    <property type="nucleotide sequence ID" value="NZ_CP015963.1"/>
</dbReference>
<feature type="transmembrane region" description="Helical" evidence="2">
    <location>
        <begin position="310"/>
        <end position="328"/>
    </location>
</feature>
<keyword evidence="2" id="KW-0812">Transmembrane</keyword>
<organism evidence="3 4">
    <name type="scientific">Altererythrobacter ishigakiensis</name>
    <dbReference type="NCBI Taxonomy" id="476157"/>
    <lineage>
        <taxon>Bacteria</taxon>
        <taxon>Pseudomonadati</taxon>
        <taxon>Pseudomonadota</taxon>
        <taxon>Alphaproteobacteria</taxon>
        <taxon>Sphingomonadales</taxon>
        <taxon>Erythrobacteraceae</taxon>
        <taxon>Altererythrobacter</taxon>
    </lineage>
</organism>
<evidence type="ECO:0000313" key="4">
    <source>
        <dbReference type="Proteomes" id="UP000320547"/>
    </source>
</evidence>
<feature type="transmembrane region" description="Helical" evidence="2">
    <location>
        <begin position="340"/>
        <end position="365"/>
    </location>
</feature>
<protein>
    <submittedName>
        <fullName evidence="3">GPH family glycoside/pentoside/hexuronide:cation symporter</fullName>
    </submittedName>
</protein>
<feature type="transmembrane region" description="Helical" evidence="2">
    <location>
        <begin position="108"/>
        <end position="131"/>
    </location>
</feature>
<feature type="transmembrane region" description="Helical" evidence="2">
    <location>
        <begin position="84"/>
        <end position="102"/>
    </location>
</feature>
<feature type="transmembrane region" description="Helical" evidence="2">
    <location>
        <begin position="280"/>
        <end position="298"/>
    </location>
</feature>
<dbReference type="SUPFAM" id="SSF103473">
    <property type="entry name" value="MFS general substrate transporter"/>
    <property type="match status" value="1"/>
</dbReference>
<dbReference type="GO" id="GO:0015293">
    <property type="term" value="F:symporter activity"/>
    <property type="evidence" value="ECO:0007669"/>
    <property type="project" value="InterPro"/>
</dbReference>
<reference evidence="3 4" key="1">
    <citation type="submission" date="2019-07" db="EMBL/GenBank/DDBJ databases">
        <title>Genomic Encyclopedia of Archaeal and Bacterial Type Strains, Phase II (KMG-II): from individual species to whole genera.</title>
        <authorList>
            <person name="Goeker M."/>
        </authorList>
    </citation>
    <scope>NUCLEOTIDE SEQUENCE [LARGE SCALE GENOMIC DNA]</scope>
    <source>
        <strain evidence="3 4">ATCC BAA-2084</strain>
    </source>
</reference>
<name>A0A562UTS0_9SPHN</name>
<keyword evidence="2" id="KW-0472">Membrane</keyword>
<dbReference type="STRING" id="476157.GCA_001663155_00090"/>
<accession>A0A562UTS0</accession>
<dbReference type="GO" id="GO:0005886">
    <property type="term" value="C:plasma membrane"/>
    <property type="evidence" value="ECO:0007669"/>
    <property type="project" value="TreeGrafter"/>
</dbReference>
<evidence type="ECO:0000313" key="3">
    <source>
        <dbReference type="EMBL" id="TWJ09032.1"/>
    </source>
</evidence>
<dbReference type="Pfam" id="PF13347">
    <property type="entry name" value="MFS_2"/>
    <property type="match status" value="1"/>
</dbReference>
<feature type="transmembrane region" description="Helical" evidence="2">
    <location>
        <begin position="42"/>
        <end position="63"/>
    </location>
</feature>
<feature type="transmembrane region" description="Helical" evidence="2">
    <location>
        <begin position="433"/>
        <end position="454"/>
    </location>
</feature>
<comment type="similarity">
    <text evidence="1">Belongs to the sodium:galactoside symporter (TC 2.A.2) family.</text>
</comment>
<evidence type="ECO:0000256" key="2">
    <source>
        <dbReference type="SAM" id="Phobius"/>
    </source>
</evidence>
<gene>
    <name evidence="3" type="ORF">JN10_0654</name>
</gene>
<feature type="transmembrane region" description="Helical" evidence="2">
    <location>
        <begin position="244"/>
        <end position="268"/>
    </location>
</feature>
<dbReference type="GO" id="GO:0008643">
    <property type="term" value="P:carbohydrate transport"/>
    <property type="evidence" value="ECO:0007669"/>
    <property type="project" value="InterPro"/>
</dbReference>
<dbReference type="EMBL" id="VLLK01000001">
    <property type="protein sequence ID" value="TWJ09032.1"/>
    <property type="molecule type" value="Genomic_DNA"/>
</dbReference>
<dbReference type="AlphaFoldDB" id="A0A562UTS0"/>
<dbReference type="InterPro" id="IPR036259">
    <property type="entry name" value="MFS_trans_sf"/>
</dbReference>
<proteinExistence type="inferred from homology"/>
<sequence>MTTVASTLPLRTKLTYGFGSVAYGIKDNGFATFLLFYYNQVVGMRADLVSLAIALALIADAFIDPLVGHMSDRTRTKIGRRHPWLYAAVIPIAVAWIALWHPPGMSEMQMFVYLFVVAMLVRMTFSAYEVPSLALLPELSRDYHDRTAIMRFRFLFGWGGGLAIMFLAYAIFLVPTPEYPNGQLNPAGYSQYAILGAGVMVIAALTAAIATQRRIVERYNSSSSLHETAHGLSEFVGAFRYRPFLLLMFAGVFAFTNQWLIFALVLYLFTHVWEFTQGQFTIYSATLFIAAFVAFLAVTPVSIKLGKAKAAALLTIISLALGTLPYWLRFAGVFPEPGTALMFPLLLAFLVTSTAAGISAMILTLSMIADVSDHYEFETGRKTEGLFSAGMFFMQKIVNGIGILLSGLIIAAVGLPAGAAAGTVDVGIVDNLALSYLVIATIISLIGAWAYTLFPLGEEEHAMREAQAGSEAVK</sequence>
<dbReference type="PANTHER" id="PTHR11328:SF24">
    <property type="entry name" value="MAJOR FACILITATOR SUPERFAMILY (MFS) PROFILE DOMAIN-CONTAINING PROTEIN"/>
    <property type="match status" value="1"/>
</dbReference>
<dbReference type="InterPro" id="IPR039672">
    <property type="entry name" value="MFS_2"/>
</dbReference>
<keyword evidence="4" id="KW-1185">Reference proteome</keyword>
<keyword evidence="2" id="KW-1133">Transmembrane helix</keyword>
<feature type="transmembrane region" description="Helical" evidence="2">
    <location>
        <begin position="152"/>
        <end position="172"/>
    </location>
</feature>
<feature type="transmembrane region" description="Helical" evidence="2">
    <location>
        <begin position="397"/>
        <end position="421"/>
    </location>
</feature>
<dbReference type="Proteomes" id="UP000320547">
    <property type="component" value="Unassembled WGS sequence"/>
</dbReference>
<dbReference type="PANTHER" id="PTHR11328">
    <property type="entry name" value="MAJOR FACILITATOR SUPERFAMILY DOMAIN-CONTAINING PROTEIN"/>
    <property type="match status" value="1"/>
</dbReference>
<feature type="transmembrane region" description="Helical" evidence="2">
    <location>
        <begin position="192"/>
        <end position="211"/>
    </location>
</feature>
<evidence type="ECO:0000256" key="1">
    <source>
        <dbReference type="ARBA" id="ARBA00009617"/>
    </source>
</evidence>